<accession>A0ABS3JB57</accession>
<feature type="domain" description="AMP-dependent synthetase/ligase" evidence="3">
    <location>
        <begin position="17"/>
        <end position="182"/>
    </location>
</feature>
<dbReference type="PANTHER" id="PTHR43201">
    <property type="entry name" value="ACYL-COA SYNTHETASE"/>
    <property type="match status" value="1"/>
</dbReference>
<dbReference type="SUPFAM" id="SSF56801">
    <property type="entry name" value="Acetyl-CoA synthetase-like"/>
    <property type="match status" value="1"/>
</dbReference>
<evidence type="ECO:0000313" key="5">
    <source>
        <dbReference type="Proteomes" id="UP000664628"/>
    </source>
</evidence>
<dbReference type="Gene3D" id="3.30.300.30">
    <property type="match status" value="1"/>
</dbReference>
<gene>
    <name evidence="4" type="ORF">J2I46_01385</name>
</gene>
<dbReference type="EMBL" id="JAFMYW010000001">
    <property type="protein sequence ID" value="MBO0947217.1"/>
    <property type="molecule type" value="Genomic_DNA"/>
</dbReference>
<dbReference type="Gene3D" id="3.40.50.12780">
    <property type="entry name" value="N-terminal domain of ligase-like"/>
    <property type="match status" value="1"/>
</dbReference>
<name>A0ABS3JB57_9BACT</name>
<dbReference type="Proteomes" id="UP000664628">
    <property type="component" value="Unassembled WGS sequence"/>
</dbReference>
<evidence type="ECO:0000259" key="3">
    <source>
        <dbReference type="Pfam" id="PF00501"/>
    </source>
</evidence>
<evidence type="ECO:0000313" key="4">
    <source>
        <dbReference type="EMBL" id="MBO0947217.1"/>
    </source>
</evidence>
<dbReference type="RefSeq" id="WP_207327134.1">
    <property type="nucleotide sequence ID" value="NZ_JAFMYW010000001.1"/>
</dbReference>
<dbReference type="Pfam" id="PF00501">
    <property type="entry name" value="AMP-binding"/>
    <property type="match status" value="1"/>
</dbReference>
<keyword evidence="5" id="KW-1185">Reference proteome</keyword>
<comment type="caution">
    <text evidence="4">The sequence shown here is derived from an EMBL/GenBank/DDBJ whole genome shotgun (WGS) entry which is preliminary data.</text>
</comment>
<protein>
    <submittedName>
        <fullName evidence="4">AMP-binding protein</fullName>
    </submittedName>
</protein>
<dbReference type="InterPro" id="IPR042099">
    <property type="entry name" value="ANL_N_sf"/>
</dbReference>
<proteinExistence type="inferred from homology"/>
<organism evidence="4 5">
    <name type="scientific">Fibrella forsythiae</name>
    <dbReference type="NCBI Taxonomy" id="2817061"/>
    <lineage>
        <taxon>Bacteria</taxon>
        <taxon>Pseudomonadati</taxon>
        <taxon>Bacteroidota</taxon>
        <taxon>Cytophagia</taxon>
        <taxon>Cytophagales</taxon>
        <taxon>Spirosomataceae</taxon>
        <taxon>Fibrella</taxon>
    </lineage>
</organism>
<comment type="similarity">
    <text evidence="1">Belongs to the ATP-dependent AMP-binding enzyme family.</text>
</comment>
<sequence>MDTHPFLLEWQSGQQSFTLHTSGSTGTPKPIQLTRSQMEASARLTGQTFGLQAGDKALVCLNTGYVAGVMMLVRGAVLGLELTIVAPSANPLGTFNPATTHFDFAAFVPLQLQTMLADVDLSGKPVSLPILNGMKAMLVGGAATSPALEEAIQLIQAPVFSTYGMTETVSHIAIRRLNGADRTELFQVLPGVEVGTDERGCLHITAAASNFERIQTNDVVDLIQPDSTNGQVRFRLLGRADSIINTGGVKVQPEAIERMIEARLADWGVSSRLFVAGLPDERLGQRVVLFLENTDLTAEQWDTIQQEIRTTSGTYAVPKAWYNVPAFTETATGKINRLIG</sequence>
<dbReference type="PANTHER" id="PTHR43201:SF5">
    <property type="entry name" value="MEDIUM-CHAIN ACYL-COA LIGASE ACSF2, MITOCHONDRIAL"/>
    <property type="match status" value="1"/>
</dbReference>
<dbReference type="InterPro" id="IPR045851">
    <property type="entry name" value="AMP-bd_C_sf"/>
</dbReference>
<evidence type="ECO:0000256" key="1">
    <source>
        <dbReference type="ARBA" id="ARBA00006432"/>
    </source>
</evidence>
<keyword evidence="2" id="KW-0436">Ligase</keyword>
<reference evidence="4 5" key="1">
    <citation type="submission" date="2021-03" db="EMBL/GenBank/DDBJ databases">
        <title>Fibrella sp. HMF5405 genome sequencing and assembly.</title>
        <authorList>
            <person name="Kang H."/>
            <person name="Kim H."/>
            <person name="Bae S."/>
            <person name="Joh K."/>
        </authorList>
    </citation>
    <scope>NUCLEOTIDE SEQUENCE [LARGE SCALE GENOMIC DNA]</scope>
    <source>
        <strain evidence="4 5">HMF5405</strain>
    </source>
</reference>
<evidence type="ECO:0000256" key="2">
    <source>
        <dbReference type="ARBA" id="ARBA00022598"/>
    </source>
</evidence>
<dbReference type="InterPro" id="IPR000873">
    <property type="entry name" value="AMP-dep_synth/lig_dom"/>
</dbReference>